<protein>
    <recommendedName>
        <fullName evidence="4">Peptidase M12B domain-containing protein</fullName>
    </recommendedName>
</protein>
<evidence type="ECO:0000256" key="3">
    <source>
        <dbReference type="SAM" id="MobiDB-lite"/>
    </source>
</evidence>
<dbReference type="InterPro" id="IPR034027">
    <property type="entry name" value="Reprolysin_adamalysin"/>
</dbReference>
<comment type="caution">
    <text evidence="2">Lacks conserved residue(s) required for the propagation of feature annotation.</text>
</comment>
<keyword evidence="1" id="KW-1015">Disulfide bond</keyword>
<evidence type="ECO:0000256" key="1">
    <source>
        <dbReference type="ARBA" id="ARBA00023157"/>
    </source>
</evidence>
<evidence type="ECO:0000259" key="4">
    <source>
        <dbReference type="PROSITE" id="PS50215"/>
    </source>
</evidence>
<dbReference type="Gene3D" id="3.40.390.10">
    <property type="entry name" value="Collagenase (Catalytic Domain)"/>
    <property type="match status" value="1"/>
</dbReference>
<comment type="caution">
    <text evidence="5">The sequence shown here is derived from an EMBL/GenBank/DDBJ whole genome shotgun (WGS) entry which is preliminary data.</text>
</comment>
<feature type="region of interest" description="Disordered" evidence="3">
    <location>
        <begin position="134"/>
        <end position="163"/>
    </location>
</feature>
<gene>
    <name evidence="5" type="ORF">WMY93_033242</name>
</gene>
<dbReference type="CDD" id="cd04269">
    <property type="entry name" value="ZnMc_adamalysin_II_like"/>
    <property type="match status" value="1"/>
</dbReference>
<sequence length="282" mass="31656">MRVFRDALIPLHAAPPQSIRRGSGARVIRGPASDVELQQNGHRAKSRAGFVIDSSCLRERPSKSSINLAHIITNPAHIPTNPARTPTSPAHCLTSPASIPHQAPPPDTMTSCLYVCVCSRGVIALNSTLTLELQPQEQETGSDGAPETEVKPRGQEVETSPTPCTCCSPRGQQECQDCRSRRDILSETKYIELVLVVDHQEFVNYQKDNQTVIYRMLDVANQVDWFYRALNVRVALTGLEIWNDRDKIHIEKKPTETLHNFLQWRTSELLPRIRHDNAQLVM</sequence>
<dbReference type="GO" id="GO:0045087">
    <property type="term" value="P:innate immune response"/>
    <property type="evidence" value="ECO:0007669"/>
    <property type="project" value="TreeGrafter"/>
</dbReference>
<dbReference type="EMBL" id="JBBPFD010000146">
    <property type="protein sequence ID" value="KAK7880102.1"/>
    <property type="molecule type" value="Genomic_DNA"/>
</dbReference>
<organism evidence="5 6">
    <name type="scientific">Mugilogobius chulae</name>
    <name type="common">yellowstripe goby</name>
    <dbReference type="NCBI Taxonomy" id="88201"/>
    <lineage>
        <taxon>Eukaryota</taxon>
        <taxon>Metazoa</taxon>
        <taxon>Chordata</taxon>
        <taxon>Craniata</taxon>
        <taxon>Vertebrata</taxon>
        <taxon>Euteleostomi</taxon>
        <taxon>Actinopterygii</taxon>
        <taxon>Neopterygii</taxon>
        <taxon>Teleostei</taxon>
        <taxon>Neoteleostei</taxon>
        <taxon>Acanthomorphata</taxon>
        <taxon>Gobiaria</taxon>
        <taxon>Gobiiformes</taxon>
        <taxon>Gobioidei</taxon>
        <taxon>Gobiidae</taxon>
        <taxon>Gobionellinae</taxon>
        <taxon>Mugilogobius</taxon>
    </lineage>
</organism>
<proteinExistence type="predicted"/>
<dbReference type="AlphaFoldDB" id="A0AAW0MUF1"/>
<feature type="domain" description="Peptidase M12B" evidence="4">
    <location>
        <begin position="189"/>
        <end position="282"/>
    </location>
</feature>
<dbReference type="InterPro" id="IPR001590">
    <property type="entry name" value="Peptidase_M12B"/>
</dbReference>
<evidence type="ECO:0000313" key="5">
    <source>
        <dbReference type="EMBL" id="KAK7880102.1"/>
    </source>
</evidence>
<evidence type="ECO:0000313" key="6">
    <source>
        <dbReference type="Proteomes" id="UP001460270"/>
    </source>
</evidence>
<dbReference type="PANTHER" id="PTHR11905:SF130">
    <property type="entry name" value="DISINTEGRIN AND METALLOPROTEINASE DOMAIN-CONTAINING PROTEIN 15"/>
    <property type="match status" value="1"/>
</dbReference>
<dbReference type="PANTHER" id="PTHR11905">
    <property type="entry name" value="ADAM A DISINTEGRIN AND METALLOPROTEASE DOMAIN"/>
    <property type="match status" value="1"/>
</dbReference>
<dbReference type="Proteomes" id="UP001460270">
    <property type="component" value="Unassembled WGS sequence"/>
</dbReference>
<dbReference type="GO" id="GO:0007229">
    <property type="term" value="P:integrin-mediated signaling pathway"/>
    <property type="evidence" value="ECO:0007669"/>
    <property type="project" value="TreeGrafter"/>
</dbReference>
<name>A0AAW0MUF1_9GOBI</name>
<dbReference type="Pfam" id="PF01421">
    <property type="entry name" value="Reprolysin"/>
    <property type="match status" value="1"/>
</dbReference>
<keyword evidence="6" id="KW-1185">Reference proteome</keyword>
<dbReference type="GO" id="GO:0006508">
    <property type="term" value="P:proteolysis"/>
    <property type="evidence" value="ECO:0007669"/>
    <property type="project" value="InterPro"/>
</dbReference>
<dbReference type="GO" id="GO:0005615">
    <property type="term" value="C:extracellular space"/>
    <property type="evidence" value="ECO:0007669"/>
    <property type="project" value="TreeGrafter"/>
</dbReference>
<dbReference type="PROSITE" id="PS50215">
    <property type="entry name" value="ADAM_MEPRO"/>
    <property type="match status" value="1"/>
</dbReference>
<dbReference type="GO" id="GO:0005178">
    <property type="term" value="F:integrin binding"/>
    <property type="evidence" value="ECO:0007669"/>
    <property type="project" value="TreeGrafter"/>
</dbReference>
<evidence type="ECO:0000256" key="2">
    <source>
        <dbReference type="PROSITE-ProRule" id="PRU00276"/>
    </source>
</evidence>
<dbReference type="GO" id="GO:0004222">
    <property type="term" value="F:metalloendopeptidase activity"/>
    <property type="evidence" value="ECO:0007669"/>
    <property type="project" value="InterPro"/>
</dbReference>
<reference evidence="6" key="1">
    <citation type="submission" date="2024-04" db="EMBL/GenBank/DDBJ databases">
        <title>Salinicola lusitanus LLJ914,a marine bacterium isolated from the Okinawa Trough.</title>
        <authorList>
            <person name="Li J."/>
        </authorList>
    </citation>
    <scope>NUCLEOTIDE SEQUENCE [LARGE SCALE GENOMIC DNA]</scope>
</reference>
<dbReference type="InterPro" id="IPR024079">
    <property type="entry name" value="MetalloPept_cat_dom_sf"/>
</dbReference>
<accession>A0AAW0MUF1</accession>
<dbReference type="SUPFAM" id="SSF55486">
    <property type="entry name" value="Metalloproteases ('zincins'), catalytic domain"/>
    <property type="match status" value="1"/>
</dbReference>